<accession>A0A2J8K9P0</accession>
<gene>
    <name evidence="2" type="ORF">CK820_G0040381</name>
</gene>
<sequence>MMWQKVMECSRAKFPTRTCQGILELDNRRKSLPE</sequence>
<evidence type="ECO:0000313" key="3">
    <source>
        <dbReference type="Proteomes" id="UP000236370"/>
    </source>
</evidence>
<dbReference type="EMBL" id="NBAG03000382">
    <property type="protein sequence ID" value="PNI31702.1"/>
    <property type="molecule type" value="Genomic_DNA"/>
</dbReference>
<dbReference type="Proteomes" id="UP000236370">
    <property type="component" value="Unassembled WGS sequence"/>
</dbReference>
<evidence type="ECO:0000313" key="1">
    <source>
        <dbReference type="EMBL" id="PNI31700.1"/>
    </source>
</evidence>
<dbReference type="AlphaFoldDB" id="A0A2J8K9P0"/>
<evidence type="ECO:0000313" key="2">
    <source>
        <dbReference type="EMBL" id="PNI31702.1"/>
    </source>
</evidence>
<name>A0A2J8K9P0_PANTR</name>
<organism evidence="2 3">
    <name type="scientific">Pan troglodytes</name>
    <name type="common">Chimpanzee</name>
    <dbReference type="NCBI Taxonomy" id="9598"/>
    <lineage>
        <taxon>Eukaryota</taxon>
        <taxon>Metazoa</taxon>
        <taxon>Chordata</taxon>
        <taxon>Craniata</taxon>
        <taxon>Vertebrata</taxon>
        <taxon>Euteleostomi</taxon>
        <taxon>Mammalia</taxon>
        <taxon>Eutheria</taxon>
        <taxon>Euarchontoglires</taxon>
        <taxon>Primates</taxon>
        <taxon>Haplorrhini</taxon>
        <taxon>Catarrhini</taxon>
        <taxon>Hominidae</taxon>
        <taxon>Pan</taxon>
    </lineage>
</organism>
<proteinExistence type="predicted"/>
<reference evidence="2 3" key="1">
    <citation type="submission" date="2017-12" db="EMBL/GenBank/DDBJ databases">
        <title>High-resolution comparative analysis of great ape genomes.</title>
        <authorList>
            <person name="Pollen A."/>
            <person name="Hastie A."/>
            <person name="Hormozdiari F."/>
            <person name="Dougherty M."/>
            <person name="Liu R."/>
            <person name="Chaisson M."/>
            <person name="Hoppe E."/>
            <person name="Hill C."/>
            <person name="Pang A."/>
            <person name="Hillier L."/>
            <person name="Baker C."/>
            <person name="Armstrong J."/>
            <person name="Shendure J."/>
            <person name="Paten B."/>
            <person name="Wilson R."/>
            <person name="Chao H."/>
            <person name="Schneider V."/>
            <person name="Ventura M."/>
            <person name="Kronenberg Z."/>
            <person name="Murali S."/>
            <person name="Gordon D."/>
            <person name="Cantsilieris S."/>
            <person name="Munson K."/>
            <person name="Nelson B."/>
            <person name="Raja A."/>
            <person name="Underwood J."/>
            <person name="Diekhans M."/>
            <person name="Fiddes I."/>
            <person name="Haussler D."/>
            <person name="Eichler E."/>
        </authorList>
    </citation>
    <scope>NUCLEOTIDE SEQUENCE [LARGE SCALE GENOMIC DNA]</scope>
    <source>
        <strain evidence="2">Yerkes chimp pedigree #C0471</strain>
        <tissue evidence="2">Blood</tissue>
    </source>
</reference>
<protein>
    <submittedName>
        <fullName evidence="1">COA1 isoform 6</fullName>
    </submittedName>
    <submittedName>
        <fullName evidence="2">COA1 isoform 8</fullName>
    </submittedName>
</protein>
<comment type="caution">
    <text evidence="2">The sequence shown here is derived from an EMBL/GenBank/DDBJ whole genome shotgun (WGS) entry which is preliminary data.</text>
</comment>
<dbReference type="EMBL" id="NBAG03000382">
    <property type="protein sequence ID" value="PNI31700.1"/>
    <property type="molecule type" value="Genomic_DNA"/>
</dbReference>